<protein>
    <submittedName>
        <fullName evidence="1">Uncharacterized protein</fullName>
    </submittedName>
</protein>
<proteinExistence type="predicted"/>
<dbReference type="EMBL" id="JWZX01002206">
    <property type="protein sequence ID" value="KOO30523.1"/>
    <property type="molecule type" value="Genomic_DNA"/>
</dbReference>
<name>A0A0M0JWL3_9EUKA</name>
<evidence type="ECO:0000313" key="1">
    <source>
        <dbReference type="EMBL" id="KOO30523.1"/>
    </source>
</evidence>
<reference evidence="2" key="1">
    <citation type="journal article" date="2015" name="PLoS Genet.">
        <title>Genome Sequence and Transcriptome Analyses of Chrysochromulina tobin: Metabolic Tools for Enhanced Algal Fitness in the Prominent Order Prymnesiales (Haptophyceae).</title>
        <authorList>
            <person name="Hovde B.T."/>
            <person name="Deodato C.R."/>
            <person name="Hunsperger H.M."/>
            <person name="Ryken S.A."/>
            <person name="Yost W."/>
            <person name="Jha R.K."/>
            <person name="Patterson J."/>
            <person name="Monnat R.J. Jr."/>
            <person name="Barlow S.B."/>
            <person name="Starkenburg S.R."/>
            <person name="Cattolico R.A."/>
        </authorList>
    </citation>
    <scope>NUCLEOTIDE SEQUENCE</scope>
    <source>
        <strain evidence="2">CCMP291</strain>
    </source>
</reference>
<dbReference type="Proteomes" id="UP000037460">
    <property type="component" value="Unassembled WGS sequence"/>
</dbReference>
<sequence>MTEATSVVAIPPLVATGGPMGGARLPTPAEAAQRAVQAVQAVQAAEAYATSQAHAHAQLHAAHVQAAQAAAVTLQQMLQFRQAPSHLMDAHQAVMLAALQVSAADDL</sequence>
<dbReference type="AlphaFoldDB" id="A0A0M0JWL3"/>
<organism evidence="1 2">
    <name type="scientific">Chrysochromulina tobinii</name>
    <dbReference type="NCBI Taxonomy" id="1460289"/>
    <lineage>
        <taxon>Eukaryota</taxon>
        <taxon>Haptista</taxon>
        <taxon>Haptophyta</taxon>
        <taxon>Prymnesiophyceae</taxon>
        <taxon>Prymnesiales</taxon>
        <taxon>Chrysochromulinaceae</taxon>
        <taxon>Chrysochromulina</taxon>
    </lineage>
</organism>
<comment type="caution">
    <text evidence="1">The sequence shown here is derived from an EMBL/GenBank/DDBJ whole genome shotgun (WGS) entry which is preliminary data.</text>
</comment>
<evidence type="ECO:0000313" key="2">
    <source>
        <dbReference type="Proteomes" id="UP000037460"/>
    </source>
</evidence>
<keyword evidence="2" id="KW-1185">Reference proteome</keyword>
<gene>
    <name evidence="1" type="ORF">Ctob_008236</name>
</gene>
<accession>A0A0M0JWL3</accession>